<organism evidence="1 2">
    <name type="scientific">Lysinibacillus sphaericus OT4b.31</name>
    <dbReference type="NCBI Taxonomy" id="1285586"/>
    <lineage>
        <taxon>Bacteria</taxon>
        <taxon>Bacillati</taxon>
        <taxon>Bacillota</taxon>
        <taxon>Bacilli</taxon>
        <taxon>Bacillales</taxon>
        <taxon>Bacillaceae</taxon>
        <taxon>Lysinibacillus</taxon>
    </lineage>
</organism>
<name>R7Z8C7_LYSSH</name>
<dbReference type="Proteomes" id="UP000013911">
    <property type="component" value="Unassembled WGS sequence"/>
</dbReference>
<dbReference type="OrthoDB" id="1701539at2"/>
<proteinExistence type="predicted"/>
<comment type="caution">
    <text evidence="1">The sequence shown here is derived from an EMBL/GenBank/DDBJ whole genome shotgun (WGS) entry which is preliminary data.</text>
</comment>
<protein>
    <recommendedName>
        <fullName evidence="3">Phage protein</fullName>
    </recommendedName>
</protein>
<accession>R7Z8C7</accession>
<dbReference type="HOGENOM" id="CLU_131402_0_0_9"/>
<dbReference type="AlphaFoldDB" id="R7Z8C7"/>
<reference evidence="1 2" key="1">
    <citation type="submission" date="2013-04" db="EMBL/GenBank/DDBJ databases">
        <title>Draft genome of the heavy metal tolerant bacterium Lysinibacillus sphaericus strain OT4b.31.</title>
        <authorList>
            <person name="Pena-Montenegro T.D."/>
            <person name="Dussan J."/>
        </authorList>
    </citation>
    <scope>NUCLEOTIDE SEQUENCE [LARGE SCALE GENOMIC DNA]</scope>
    <source>
        <strain evidence="1 2">OT4b.31</strain>
    </source>
</reference>
<evidence type="ECO:0008006" key="3">
    <source>
        <dbReference type="Google" id="ProtNLM"/>
    </source>
</evidence>
<evidence type="ECO:0000313" key="2">
    <source>
        <dbReference type="Proteomes" id="UP000013911"/>
    </source>
</evidence>
<dbReference type="eggNOG" id="ENOG503378Q">
    <property type="taxonomic scope" value="Bacteria"/>
</dbReference>
<dbReference type="PATRIC" id="fig|1285586.5.peg.4556"/>
<dbReference type="RefSeq" id="WP_010861271.1">
    <property type="nucleotide sequence ID" value="NZ_KB933411.1"/>
</dbReference>
<dbReference type="EMBL" id="AQPX01000036">
    <property type="protein sequence ID" value="EON70402.1"/>
    <property type="molecule type" value="Genomic_DNA"/>
</dbReference>
<evidence type="ECO:0000313" key="1">
    <source>
        <dbReference type="EMBL" id="EON70402.1"/>
    </source>
</evidence>
<sequence length="164" mass="18936">MDSLNITDEIVSFLTDALAETQLQTKDENVCKSPAVYDGYLPPKKNTRRGEEDKEQDYYPFVIVRFLFEQDALYKQNTMKFKFLIGTYSKDERQGWRDTLLVMNRIKFALKEAQTIGPADLTGEIESALFEEQMKPMWHGVMEVDFLTPQVQWNGSVAGDGIDY</sequence>
<gene>
    <name evidence="1" type="ORF">H131_21862</name>
</gene>